<comment type="subcellular location">
    <subcellularLocation>
        <location evidence="1 4">Nucleus</location>
    </subcellularLocation>
</comment>
<dbReference type="FunFam" id="1.20.1160.11:FF:000001">
    <property type="entry name" value="Paired amphipathic helix protein Sin3"/>
    <property type="match status" value="1"/>
</dbReference>
<keyword evidence="3 4" id="KW-0539">Nucleus</keyword>
<evidence type="ECO:0000256" key="5">
    <source>
        <dbReference type="SAM" id="MobiDB-lite"/>
    </source>
</evidence>
<dbReference type="GO" id="GO:0070822">
    <property type="term" value="C:Sin3-type complex"/>
    <property type="evidence" value="ECO:0007669"/>
    <property type="project" value="TreeGrafter"/>
</dbReference>
<keyword evidence="2" id="KW-0678">Repressor</keyword>
<accession>A0AAD6VCH2</accession>
<keyword evidence="7" id="KW-1185">Reference proteome</keyword>
<dbReference type="GO" id="GO:0000122">
    <property type="term" value="P:negative regulation of transcription by RNA polymerase II"/>
    <property type="evidence" value="ECO:0007669"/>
    <property type="project" value="TreeGrafter"/>
</dbReference>
<feature type="non-terminal residue" evidence="6">
    <location>
        <position position="224"/>
    </location>
</feature>
<evidence type="ECO:0000256" key="4">
    <source>
        <dbReference type="PROSITE-ProRule" id="PRU00810"/>
    </source>
</evidence>
<comment type="caution">
    <text evidence="6">The sequence shown here is derived from an EMBL/GenBank/DDBJ whole genome shotgun (WGS) entry which is preliminary data.</text>
</comment>
<evidence type="ECO:0000256" key="1">
    <source>
        <dbReference type="ARBA" id="ARBA00004123"/>
    </source>
</evidence>
<dbReference type="Gene3D" id="1.20.1160.11">
    <property type="entry name" value="Paired amphipathic helix"/>
    <property type="match status" value="2"/>
</dbReference>
<proteinExistence type="predicted"/>
<evidence type="ECO:0000256" key="2">
    <source>
        <dbReference type="ARBA" id="ARBA00022491"/>
    </source>
</evidence>
<dbReference type="AlphaFoldDB" id="A0AAD6VCH2"/>
<evidence type="ECO:0000313" key="6">
    <source>
        <dbReference type="EMBL" id="KAJ7205768.1"/>
    </source>
</evidence>
<protein>
    <submittedName>
        <fullName evidence="6">Paired amphipathic helix</fullName>
    </submittedName>
</protein>
<reference evidence="6" key="1">
    <citation type="submission" date="2023-03" db="EMBL/GenBank/DDBJ databases">
        <title>Massive genome expansion in bonnet fungi (Mycena s.s.) driven by repeated elements and novel gene families across ecological guilds.</title>
        <authorList>
            <consortium name="Lawrence Berkeley National Laboratory"/>
            <person name="Harder C.B."/>
            <person name="Miyauchi S."/>
            <person name="Viragh M."/>
            <person name="Kuo A."/>
            <person name="Thoen E."/>
            <person name="Andreopoulos B."/>
            <person name="Lu D."/>
            <person name="Skrede I."/>
            <person name="Drula E."/>
            <person name="Henrissat B."/>
            <person name="Morin E."/>
            <person name="Kohler A."/>
            <person name="Barry K."/>
            <person name="LaButti K."/>
            <person name="Morin E."/>
            <person name="Salamov A."/>
            <person name="Lipzen A."/>
            <person name="Mereny Z."/>
            <person name="Hegedus B."/>
            <person name="Baldrian P."/>
            <person name="Stursova M."/>
            <person name="Weitz H."/>
            <person name="Taylor A."/>
            <person name="Grigoriev I.V."/>
            <person name="Nagy L.G."/>
            <person name="Martin F."/>
            <person name="Kauserud H."/>
        </authorList>
    </citation>
    <scope>NUCLEOTIDE SEQUENCE</scope>
    <source>
        <strain evidence="6">9144</strain>
    </source>
</reference>
<dbReference type="PROSITE" id="PS51477">
    <property type="entry name" value="PAH"/>
    <property type="match status" value="2"/>
</dbReference>
<dbReference type="Proteomes" id="UP001219525">
    <property type="component" value="Unassembled WGS sequence"/>
</dbReference>
<dbReference type="InterPro" id="IPR036600">
    <property type="entry name" value="PAH_sf"/>
</dbReference>
<gene>
    <name evidence="6" type="ORF">GGX14DRAFT_323123</name>
</gene>
<name>A0AAD6VCH2_9AGAR</name>
<feature type="region of interest" description="Disordered" evidence="5">
    <location>
        <begin position="127"/>
        <end position="148"/>
    </location>
</feature>
<sequence>SDPQNHTSLDRNVTDAFSYLDAVKVQFQDQPNVYNHFLDIMKEFRSQLIDTPGVIKRIANLFNGHPALIQGFNTFVPVGYRIECLTDAPDANYITVTTPAGTIMQTTNNGPGKGPILWSTTDARTSASTSVPVASPTRLPPAAPKPEGQTIEPAVQYVLKVKQHCDAETYRQFLDILSVYHHKPDTIDEEEVSKQIARLFKDAPDLRSDFRVFMPEKSRQLLDD</sequence>
<dbReference type="PANTHER" id="PTHR12346:SF0">
    <property type="entry name" value="SIN3A, ISOFORM G"/>
    <property type="match status" value="1"/>
</dbReference>
<dbReference type="Pfam" id="PF02671">
    <property type="entry name" value="PAH"/>
    <property type="match status" value="2"/>
</dbReference>
<evidence type="ECO:0000313" key="7">
    <source>
        <dbReference type="Proteomes" id="UP001219525"/>
    </source>
</evidence>
<dbReference type="SUPFAM" id="SSF47762">
    <property type="entry name" value="PAH2 domain"/>
    <property type="match status" value="2"/>
</dbReference>
<organism evidence="6 7">
    <name type="scientific">Mycena pura</name>
    <dbReference type="NCBI Taxonomy" id="153505"/>
    <lineage>
        <taxon>Eukaryota</taxon>
        <taxon>Fungi</taxon>
        <taxon>Dikarya</taxon>
        <taxon>Basidiomycota</taxon>
        <taxon>Agaricomycotina</taxon>
        <taxon>Agaricomycetes</taxon>
        <taxon>Agaricomycetidae</taxon>
        <taxon>Agaricales</taxon>
        <taxon>Marasmiineae</taxon>
        <taxon>Mycenaceae</taxon>
        <taxon>Mycena</taxon>
    </lineage>
</organism>
<dbReference type="InterPro" id="IPR039774">
    <property type="entry name" value="Sin3-like"/>
</dbReference>
<evidence type="ECO:0000256" key="3">
    <source>
        <dbReference type="ARBA" id="ARBA00023242"/>
    </source>
</evidence>
<feature type="non-terminal residue" evidence="6">
    <location>
        <position position="1"/>
    </location>
</feature>
<dbReference type="InterPro" id="IPR003822">
    <property type="entry name" value="PAH"/>
</dbReference>
<dbReference type="EMBL" id="JARJCW010000042">
    <property type="protein sequence ID" value="KAJ7205768.1"/>
    <property type="molecule type" value="Genomic_DNA"/>
</dbReference>
<dbReference type="PANTHER" id="PTHR12346">
    <property type="entry name" value="SIN3B-RELATED"/>
    <property type="match status" value="1"/>
</dbReference>
<dbReference type="GO" id="GO:0003714">
    <property type="term" value="F:transcription corepressor activity"/>
    <property type="evidence" value="ECO:0007669"/>
    <property type="project" value="InterPro"/>
</dbReference>